<keyword evidence="1" id="KW-0489">Methyltransferase</keyword>
<dbReference type="EMBL" id="CP037900">
    <property type="protein sequence ID" value="QBP10003.1"/>
    <property type="molecule type" value="Genomic_DNA"/>
</dbReference>
<dbReference type="SUPFAM" id="SSF53335">
    <property type="entry name" value="S-adenosyl-L-methionine-dependent methyltransferases"/>
    <property type="match status" value="1"/>
</dbReference>
<accession>A0A482IQV3</accession>
<dbReference type="RefSeq" id="WP_128646636.1">
    <property type="nucleotide sequence ID" value="NZ_CP037900.1"/>
</dbReference>
<proteinExistence type="predicted"/>
<dbReference type="Gene3D" id="3.40.50.150">
    <property type="entry name" value="Vaccinia Virus protein VP39"/>
    <property type="match status" value="1"/>
</dbReference>
<dbReference type="Proteomes" id="UP000253772">
    <property type="component" value="Chromosome c1"/>
</dbReference>
<evidence type="ECO:0000313" key="2">
    <source>
        <dbReference type="Proteomes" id="UP000253772"/>
    </source>
</evidence>
<keyword evidence="1" id="KW-0808">Transferase</keyword>
<protein>
    <submittedName>
        <fullName evidence="1">Class I SAM-dependent methyltransferase</fullName>
    </submittedName>
</protein>
<dbReference type="OrthoDB" id="9816564at2"/>
<gene>
    <name evidence="1" type="ORF">DDF84_009625</name>
</gene>
<organism evidence="1 2">
    <name type="scientific">Cupriavidus metallidurans</name>
    <dbReference type="NCBI Taxonomy" id="119219"/>
    <lineage>
        <taxon>Bacteria</taxon>
        <taxon>Pseudomonadati</taxon>
        <taxon>Pseudomonadota</taxon>
        <taxon>Betaproteobacteria</taxon>
        <taxon>Burkholderiales</taxon>
        <taxon>Burkholderiaceae</taxon>
        <taxon>Cupriavidus</taxon>
    </lineage>
</organism>
<dbReference type="GO" id="GO:0032259">
    <property type="term" value="P:methylation"/>
    <property type="evidence" value="ECO:0007669"/>
    <property type="project" value="UniProtKB-KW"/>
</dbReference>
<reference evidence="1 2" key="1">
    <citation type="submission" date="2019-03" db="EMBL/GenBank/DDBJ databases">
        <title>Comparative insights into the high quality Complete genome sequence of highly metal resistant Cupriavidus metallidurans strain BS1 isolated from a gold-copper mine.</title>
        <authorList>
            <person name="Mazhar H.S."/>
            <person name="Rensing C."/>
        </authorList>
    </citation>
    <scope>NUCLEOTIDE SEQUENCE [LARGE SCALE GENOMIC DNA]</scope>
    <source>
        <strain evidence="1 2">BS1</strain>
    </source>
</reference>
<name>A0A482IQV3_9BURK</name>
<sequence length="242" mass="27142">MLTEPTTVRDTPIDVTLTNLANVSRSDKGTAHPEPHSYTLVYDMLLQPRRHAVRQMLEIGLCAGGPEVGNDAERRPPDAPSVRMWLQYFPNATIHGFDISDFSFFQHPRFHFTRGDSGSAADLQSAIANRDPYDLIIDDGSHASFHQQLAFLHLFPKLRPGGLYIIEDLHWQSPYYESSLPATIPTATLVDHWFRSHTFPSLPAAELQGIEALAADIDFAFTLNQPFVPASPPKLAVIQKRW</sequence>
<dbReference type="GO" id="GO:0008168">
    <property type="term" value="F:methyltransferase activity"/>
    <property type="evidence" value="ECO:0007669"/>
    <property type="project" value="UniProtKB-KW"/>
</dbReference>
<dbReference type="AlphaFoldDB" id="A0A482IQV3"/>
<dbReference type="InterPro" id="IPR029063">
    <property type="entry name" value="SAM-dependent_MTases_sf"/>
</dbReference>
<evidence type="ECO:0000313" key="1">
    <source>
        <dbReference type="EMBL" id="QBP10003.1"/>
    </source>
</evidence>